<dbReference type="Pfam" id="PF00581">
    <property type="entry name" value="Rhodanese"/>
    <property type="match status" value="1"/>
</dbReference>
<dbReference type="SMART" id="SM00450">
    <property type="entry name" value="RHOD"/>
    <property type="match status" value="1"/>
</dbReference>
<dbReference type="Gene3D" id="3.40.250.10">
    <property type="entry name" value="Rhodanese-like domain"/>
    <property type="match status" value="1"/>
</dbReference>
<accession>A0A2I8VFJ6</accession>
<organism evidence="3 4">
    <name type="scientific">Salinigranum rubrum</name>
    <dbReference type="NCBI Taxonomy" id="755307"/>
    <lineage>
        <taxon>Archaea</taxon>
        <taxon>Methanobacteriati</taxon>
        <taxon>Methanobacteriota</taxon>
        <taxon>Stenosarchaea group</taxon>
        <taxon>Halobacteria</taxon>
        <taxon>Halobacteriales</taxon>
        <taxon>Haloferacaceae</taxon>
        <taxon>Salinigranum</taxon>
    </lineage>
</organism>
<feature type="domain" description="Rhodanese" evidence="2">
    <location>
        <begin position="21"/>
        <end position="117"/>
    </location>
</feature>
<dbReference type="RefSeq" id="WP_103424286.1">
    <property type="nucleotide sequence ID" value="NZ_CP026309.1"/>
</dbReference>
<dbReference type="InterPro" id="IPR036866">
    <property type="entry name" value="RibonucZ/Hydroxyglut_hydro"/>
</dbReference>
<evidence type="ECO:0000313" key="4">
    <source>
        <dbReference type="Proteomes" id="UP000236584"/>
    </source>
</evidence>
<dbReference type="EMBL" id="CP026309">
    <property type="protein sequence ID" value="AUV80685.1"/>
    <property type="molecule type" value="Genomic_DNA"/>
</dbReference>
<dbReference type="InterPro" id="IPR044528">
    <property type="entry name" value="POD-like_MBL-fold"/>
</dbReference>
<dbReference type="PROSITE" id="PS50206">
    <property type="entry name" value="RHODANESE_3"/>
    <property type="match status" value="1"/>
</dbReference>
<dbReference type="Proteomes" id="UP000236584">
    <property type="component" value="Chromosome"/>
</dbReference>
<proteinExistence type="predicted"/>
<dbReference type="InterPro" id="IPR051682">
    <property type="entry name" value="Mito_Persulfide_Diox"/>
</dbReference>
<dbReference type="Pfam" id="PF00753">
    <property type="entry name" value="Lactamase_B"/>
    <property type="match status" value="1"/>
</dbReference>
<gene>
    <name evidence="3" type="ORF">C2R22_02625</name>
</gene>
<dbReference type="GO" id="GO:0046872">
    <property type="term" value="F:metal ion binding"/>
    <property type="evidence" value="ECO:0007669"/>
    <property type="project" value="UniProtKB-KW"/>
</dbReference>
<protein>
    <submittedName>
        <fullName evidence="3">MBL fold metallo-hydrolase</fullName>
    </submittedName>
</protein>
<sequence>MSNNSAVDAPAKISPETVAERREDLFVLDVRNEDEYEEWSIEGSHNVPIYDELLDHEFAELDDATDELPMDEEFAVVCVAGITSARAAQFLRDRGYEARTVTDGMEGWGSVHRRFDVDGADGVTQVIRPGTGCVSYLVHDRGEAVAVDPSLYADEYVDLADDLGVEIVGAIDTHAHADHVSGAPVLADRLDVPYYLHEADSGELTEYTPLSDGETVSVGGREVEVLHTPGHTPGSVALHVGTALLSGDTLFHRSVGRPDLEGDDEDAVRDAARELYESVQRLRELPDDTLVLPGHMSDEELRPLATTLYGLVRNTDVVAIDDESDFVDAIVDSLGSTPSNYEEIKAINWGEEPLTDEAAELELGPNNCSAS</sequence>
<evidence type="ECO:0000256" key="1">
    <source>
        <dbReference type="ARBA" id="ARBA00022723"/>
    </source>
</evidence>
<dbReference type="AlphaFoldDB" id="A0A2I8VFJ6"/>
<dbReference type="CDD" id="cd07724">
    <property type="entry name" value="POD-like_MBL-fold"/>
    <property type="match status" value="1"/>
</dbReference>
<dbReference type="GeneID" id="35590948"/>
<dbReference type="SUPFAM" id="SSF52821">
    <property type="entry name" value="Rhodanese/Cell cycle control phosphatase"/>
    <property type="match status" value="1"/>
</dbReference>
<dbReference type="SUPFAM" id="SSF56281">
    <property type="entry name" value="Metallo-hydrolase/oxidoreductase"/>
    <property type="match status" value="1"/>
</dbReference>
<dbReference type="SMART" id="SM00849">
    <property type="entry name" value="Lactamase_B"/>
    <property type="match status" value="1"/>
</dbReference>
<dbReference type="OrthoDB" id="9180at2157"/>
<dbReference type="KEGG" id="srub:C2R22_02625"/>
<dbReference type="GO" id="GO:0050313">
    <property type="term" value="F:sulfur dioxygenase activity"/>
    <property type="evidence" value="ECO:0007669"/>
    <property type="project" value="InterPro"/>
</dbReference>
<keyword evidence="4" id="KW-1185">Reference proteome</keyword>
<keyword evidence="3" id="KW-0378">Hydrolase</keyword>
<dbReference type="GO" id="GO:0006749">
    <property type="term" value="P:glutathione metabolic process"/>
    <property type="evidence" value="ECO:0007669"/>
    <property type="project" value="InterPro"/>
</dbReference>
<dbReference type="InterPro" id="IPR001763">
    <property type="entry name" value="Rhodanese-like_dom"/>
</dbReference>
<name>A0A2I8VFJ6_9EURY</name>
<keyword evidence="1" id="KW-0479">Metal-binding</keyword>
<dbReference type="GO" id="GO:0016787">
    <property type="term" value="F:hydrolase activity"/>
    <property type="evidence" value="ECO:0007669"/>
    <property type="project" value="UniProtKB-KW"/>
</dbReference>
<dbReference type="PANTHER" id="PTHR43084">
    <property type="entry name" value="PERSULFIDE DIOXYGENASE ETHE1"/>
    <property type="match status" value="1"/>
</dbReference>
<dbReference type="InterPro" id="IPR001279">
    <property type="entry name" value="Metallo-B-lactamas"/>
</dbReference>
<evidence type="ECO:0000313" key="3">
    <source>
        <dbReference type="EMBL" id="AUV80685.1"/>
    </source>
</evidence>
<dbReference type="Gene3D" id="3.60.15.10">
    <property type="entry name" value="Ribonuclease Z/Hydroxyacylglutathione hydrolase-like"/>
    <property type="match status" value="1"/>
</dbReference>
<dbReference type="GO" id="GO:0070813">
    <property type="term" value="P:hydrogen sulfide metabolic process"/>
    <property type="evidence" value="ECO:0007669"/>
    <property type="project" value="TreeGrafter"/>
</dbReference>
<evidence type="ECO:0000259" key="2">
    <source>
        <dbReference type="PROSITE" id="PS50206"/>
    </source>
</evidence>
<dbReference type="InterPro" id="IPR036873">
    <property type="entry name" value="Rhodanese-like_dom_sf"/>
</dbReference>
<reference evidence="3 4" key="1">
    <citation type="submission" date="2018-01" db="EMBL/GenBank/DDBJ databases">
        <title>Complete genome sequence of Salinigranum rubrum GX10T, an extremely halophilic archaeon isolated from a marine solar saltern.</title>
        <authorList>
            <person name="Han S."/>
        </authorList>
    </citation>
    <scope>NUCLEOTIDE SEQUENCE [LARGE SCALE GENOMIC DNA]</scope>
    <source>
        <strain evidence="3 4">GX10</strain>
    </source>
</reference>
<dbReference type="PANTHER" id="PTHR43084:SF1">
    <property type="entry name" value="PERSULFIDE DIOXYGENASE ETHE1, MITOCHONDRIAL"/>
    <property type="match status" value="1"/>
</dbReference>